<sequence>MILDHQYQWNDIHAVAKEQYISVSQNPIYGTTEASNGDEEDSMICFIEELPEVKQMNFYFIEEHYFSKKKTLTFLPEVVQAVIILKFRRSVVLLQWGNTGLVVSKVPVLYE</sequence>
<proteinExistence type="predicted"/>
<dbReference type="Proteomes" id="UP001279734">
    <property type="component" value="Unassembled WGS sequence"/>
</dbReference>
<organism evidence="1 2">
    <name type="scientific">Nepenthes gracilis</name>
    <name type="common">Slender pitcher plant</name>
    <dbReference type="NCBI Taxonomy" id="150966"/>
    <lineage>
        <taxon>Eukaryota</taxon>
        <taxon>Viridiplantae</taxon>
        <taxon>Streptophyta</taxon>
        <taxon>Embryophyta</taxon>
        <taxon>Tracheophyta</taxon>
        <taxon>Spermatophyta</taxon>
        <taxon>Magnoliopsida</taxon>
        <taxon>eudicotyledons</taxon>
        <taxon>Gunneridae</taxon>
        <taxon>Pentapetalae</taxon>
        <taxon>Caryophyllales</taxon>
        <taxon>Nepenthaceae</taxon>
        <taxon>Nepenthes</taxon>
    </lineage>
</organism>
<keyword evidence="2" id="KW-1185">Reference proteome</keyword>
<evidence type="ECO:0000313" key="1">
    <source>
        <dbReference type="EMBL" id="GMH09359.1"/>
    </source>
</evidence>
<reference evidence="1" key="1">
    <citation type="submission" date="2023-05" db="EMBL/GenBank/DDBJ databases">
        <title>Nepenthes gracilis genome sequencing.</title>
        <authorList>
            <person name="Fukushima K."/>
        </authorList>
    </citation>
    <scope>NUCLEOTIDE SEQUENCE</scope>
    <source>
        <strain evidence="1">SING2019-196</strain>
    </source>
</reference>
<accession>A0AAD3XM28</accession>
<evidence type="ECO:0000313" key="2">
    <source>
        <dbReference type="Proteomes" id="UP001279734"/>
    </source>
</evidence>
<dbReference type="EMBL" id="BSYO01000009">
    <property type="protein sequence ID" value="GMH09359.1"/>
    <property type="molecule type" value="Genomic_DNA"/>
</dbReference>
<dbReference type="AlphaFoldDB" id="A0AAD3XM28"/>
<comment type="caution">
    <text evidence="1">The sequence shown here is derived from an EMBL/GenBank/DDBJ whole genome shotgun (WGS) entry which is preliminary data.</text>
</comment>
<name>A0AAD3XM28_NEPGR</name>
<gene>
    <name evidence="1" type="ORF">Nepgr_011200</name>
</gene>
<protein>
    <submittedName>
        <fullName evidence="1">Uncharacterized protein</fullName>
    </submittedName>
</protein>